<keyword evidence="12" id="KW-1185">Reference proteome</keyword>
<feature type="binding site" evidence="10">
    <location>
        <position position="78"/>
    </location>
    <ligand>
        <name>Na(+)</name>
        <dbReference type="ChEBI" id="CHEBI:29101"/>
        <note>structural</note>
    </ligand>
</feature>
<keyword evidence="3 10" id="KW-0812">Transmembrane</keyword>
<evidence type="ECO:0000256" key="6">
    <source>
        <dbReference type="ARBA" id="ARBA00023303"/>
    </source>
</evidence>
<keyword evidence="10" id="KW-0813">Transport</keyword>
<evidence type="ECO:0000256" key="7">
    <source>
        <dbReference type="ARBA" id="ARBA00035120"/>
    </source>
</evidence>
<dbReference type="GO" id="GO:0140114">
    <property type="term" value="P:cellular detoxification of fluoride"/>
    <property type="evidence" value="ECO:0007669"/>
    <property type="project" value="UniProtKB-UniRule"/>
</dbReference>
<proteinExistence type="inferred from homology"/>
<dbReference type="NCBIfam" id="TIGR00494">
    <property type="entry name" value="crcB"/>
    <property type="match status" value="1"/>
</dbReference>
<keyword evidence="2 10" id="KW-1003">Cell membrane</keyword>
<keyword evidence="4 10" id="KW-1133">Transmembrane helix</keyword>
<keyword evidence="10" id="KW-0406">Ion transport</keyword>
<feature type="transmembrane region" description="Helical" evidence="10">
    <location>
        <begin position="32"/>
        <end position="56"/>
    </location>
</feature>
<name>A0A934MWK9_9BACL</name>
<dbReference type="EMBL" id="JAELUP010000103">
    <property type="protein sequence ID" value="MBJ6363252.1"/>
    <property type="molecule type" value="Genomic_DNA"/>
</dbReference>
<comment type="function">
    <text evidence="9 10">Fluoride-specific ion channel. Important for reducing fluoride concentration in the cell, thus reducing its toxicity.</text>
</comment>
<dbReference type="RefSeq" id="WP_199020810.1">
    <property type="nucleotide sequence ID" value="NZ_JAELUP010000103.1"/>
</dbReference>
<feature type="transmembrane region" description="Helical" evidence="10">
    <location>
        <begin position="100"/>
        <end position="121"/>
    </location>
</feature>
<dbReference type="HAMAP" id="MF_00454">
    <property type="entry name" value="FluC"/>
    <property type="match status" value="1"/>
</dbReference>
<comment type="activity regulation">
    <text evidence="10">Na(+) is not transported, but it plays an essential structural role and its presence is essential for fluoride channel function.</text>
</comment>
<comment type="caution">
    <text evidence="11">The sequence shown here is derived from an EMBL/GenBank/DDBJ whole genome shotgun (WGS) entry which is preliminary data.</text>
</comment>
<organism evidence="11 12">
    <name type="scientific">Paenibacillus roseus</name>
    <dbReference type="NCBI Taxonomy" id="2798579"/>
    <lineage>
        <taxon>Bacteria</taxon>
        <taxon>Bacillati</taxon>
        <taxon>Bacillota</taxon>
        <taxon>Bacilli</taxon>
        <taxon>Bacillales</taxon>
        <taxon>Paenibacillaceae</taxon>
        <taxon>Paenibacillus</taxon>
    </lineage>
</organism>
<evidence type="ECO:0000313" key="12">
    <source>
        <dbReference type="Proteomes" id="UP000640274"/>
    </source>
</evidence>
<keyword evidence="5 10" id="KW-0472">Membrane</keyword>
<dbReference type="Pfam" id="PF02537">
    <property type="entry name" value="CRCB"/>
    <property type="match status" value="1"/>
</dbReference>
<dbReference type="Proteomes" id="UP000640274">
    <property type="component" value="Unassembled WGS sequence"/>
</dbReference>
<feature type="transmembrane region" description="Helical" evidence="10">
    <location>
        <begin position="68"/>
        <end position="88"/>
    </location>
</feature>
<reference evidence="11" key="1">
    <citation type="submission" date="2020-12" db="EMBL/GenBank/DDBJ databases">
        <authorList>
            <person name="Huq M.A."/>
        </authorList>
    </citation>
    <scope>NUCLEOTIDE SEQUENCE</scope>
    <source>
        <strain evidence="11">MAHUQ-46</strain>
    </source>
</reference>
<evidence type="ECO:0000256" key="1">
    <source>
        <dbReference type="ARBA" id="ARBA00004651"/>
    </source>
</evidence>
<evidence type="ECO:0000256" key="4">
    <source>
        <dbReference type="ARBA" id="ARBA00022989"/>
    </source>
</evidence>
<dbReference type="PANTHER" id="PTHR28259">
    <property type="entry name" value="FLUORIDE EXPORT PROTEIN 1-RELATED"/>
    <property type="match status" value="1"/>
</dbReference>
<evidence type="ECO:0000256" key="2">
    <source>
        <dbReference type="ARBA" id="ARBA00022475"/>
    </source>
</evidence>
<dbReference type="GO" id="GO:0005886">
    <property type="term" value="C:plasma membrane"/>
    <property type="evidence" value="ECO:0007669"/>
    <property type="project" value="UniProtKB-SubCell"/>
</dbReference>
<feature type="binding site" evidence="10">
    <location>
        <position position="75"/>
    </location>
    <ligand>
        <name>Na(+)</name>
        <dbReference type="ChEBI" id="CHEBI:29101"/>
        <note>structural</note>
    </ligand>
</feature>
<evidence type="ECO:0000256" key="5">
    <source>
        <dbReference type="ARBA" id="ARBA00023136"/>
    </source>
</evidence>
<dbReference type="GO" id="GO:0062054">
    <property type="term" value="F:fluoride channel activity"/>
    <property type="evidence" value="ECO:0007669"/>
    <property type="project" value="UniProtKB-UniRule"/>
</dbReference>
<comment type="subcellular location">
    <subcellularLocation>
        <location evidence="1 10">Cell membrane</location>
        <topology evidence="1 10">Multi-pass membrane protein</topology>
    </subcellularLocation>
</comment>
<evidence type="ECO:0000256" key="10">
    <source>
        <dbReference type="HAMAP-Rule" id="MF_00454"/>
    </source>
</evidence>
<dbReference type="PANTHER" id="PTHR28259:SF1">
    <property type="entry name" value="FLUORIDE EXPORT PROTEIN 1-RELATED"/>
    <property type="match status" value="1"/>
</dbReference>
<accession>A0A934MWK9</accession>
<keyword evidence="10" id="KW-0479">Metal-binding</keyword>
<protein>
    <recommendedName>
        <fullName evidence="10">Fluoride-specific ion channel FluC</fullName>
    </recommendedName>
</protein>
<dbReference type="InterPro" id="IPR003691">
    <property type="entry name" value="FluC"/>
</dbReference>
<evidence type="ECO:0000256" key="9">
    <source>
        <dbReference type="ARBA" id="ARBA00049940"/>
    </source>
</evidence>
<comment type="catalytic activity">
    <reaction evidence="8">
        <text>fluoride(in) = fluoride(out)</text>
        <dbReference type="Rhea" id="RHEA:76159"/>
        <dbReference type="ChEBI" id="CHEBI:17051"/>
    </reaction>
    <physiologicalReaction direction="left-to-right" evidence="8">
        <dbReference type="Rhea" id="RHEA:76160"/>
    </physiologicalReaction>
</comment>
<evidence type="ECO:0000313" key="11">
    <source>
        <dbReference type="EMBL" id="MBJ6363252.1"/>
    </source>
</evidence>
<evidence type="ECO:0000256" key="8">
    <source>
        <dbReference type="ARBA" id="ARBA00035585"/>
    </source>
</evidence>
<comment type="similarity">
    <text evidence="7 10">Belongs to the fluoride channel Fluc/FEX (TC 1.A.43) family.</text>
</comment>
<keyword evidence="6 10" id="KW-0407">Ion channel</keyword>
<gene>
    <name evidence="10 11" type="primary">crcB</name>
    <name evidence="10" type="synonym">fluC</name>
    <name evidence="11" type="ORF">JFN88_18790</name>
</gene>
<keyword evidence="10" id="KW-0915">Sodium</keyword>
<dbReference type="GO" id="GO:0046872">
    <property type="term" value="F:metal ion binding"/>
    <property type="evidence" value="ECO:0007669"/>
    <property type="project" value="UniProtKB-KW"/>
</dbReference>
<evidence type="ECO:0000256" key="3">
    <source>
        <dbReference type="ARBA" id="ARBA00022692"/>
    </source>
</evidence>
<sequence length="132" mass="14126">MRVMLAVAAGGALGASLRFGMSLWLVPSGPGAFPWATLLCNLTGSLALGLWLGYANRRPGLSRLWKELVGTGIIGSYTTFSTFSLELVQLIQEGYLLTAFNYFILSLIAGLTLAGSGYRLLAQPARRRKADA</sequence>
<dbReference type="AlphaFoldDB" id="A0A934MWK9"/>